<evidence type="ECO:0000313" key="2">
    <source>
        <dbReference type="EMBL" id="OHA53074.1"/>
    </source>
</evidence>
<organism evidence="2 3">
    <name type="scientific">Candidatus Terrybacteria bacterium RIFCSPLOWO2_01_FULL_58_14</name>
    <dbReference type="NCBI Taxonomy" id="1802369"/>
    <lineage>
        <taxon>Bacteria</taxon>
        <taxon>Candidatus Terryibacteriota</taxon>
    </lineage>
</organism>
<feature type="region of interest" description="Disordered" evidence="1">
    <location>
        <begin position="44"/>
        <end position="70"/>
    </location>
</feature>
<sequence>MNDRYFITGVLLALAAAVTVYGFSLVNISRTPQDEEQTVTDEYQNSFPDHSKQYSEQEGDRSAQPDTGIADSRISSVTSDAQRIGLSNFPDGFFSDNDSEHGLINYADAPVVVTIKFKESAKLKTISNIFTHCTASPLCYTWSATGTTPSGSSIDLVTGVATNSDIESKAEIVSIEGLNEIKITATRTGGTDRYVHWKKITLGYK</sequence>
<proteinExistence type="predicted"/>
<name>A0A1G2PXM2_9BACT</name>
<comment type="caution">
    <text evidence="2">The sequence shown here is derived from an EMBL/GenBank/DDBJ whole genome shotgun (WGS) entry which is preliminary data.</text>
</comment>
<protein>
    <submittedName>
        <fullName evidence="2">Uncharacterized protein</fullName>
    </submittedName>
</protein>
<accession>A0A1G2PXM2</accession>
<dbReference type="Proteomes" id="UP000177865">
    <property type="component" value="Unassembled WGS sequence"/>
</dbReference>
<reference evidence="2 3" key="1">
    <citation type="journal article" date="2016" name="Nat. Commun.">
        <title>Thousands of microbial genomes shed light on interconnected biogeochemical processes in an aquifer system.</title>
        <authorList>
            <person name="Anantharaman K."/>
            <person name="Brown C.T."/>
            <person name="Hug L.A."/>
            <person name="Sharon I."/>
            <person name="Castelle C.J."/>
            <person name="Probst A.J."/>
            <person name="Thomas B.C."/>
            <person name="Singh A."/>
            <person name="Wilkins M.J."/>
            <person name="Karaoz U."/>
            <person name="Brodie E.L."/>
            <person name="Williams K.H."/>
            <person name="Hubbard S.S."/>
            <person name="Banfield J.F."/>
        </authorList>
    </citation>
    <scope>NUCLEOTIDE SEQUENCE [LARGE SCALE GENOMIC DNA]</scope>
</reference>
<feature type="compositionally biased region" description="Basic and acidic residues" evidence="1">
    <location>
        <begin position="49"/>
        <end position="63"/>
    </location>
</feature>
<gene>
    <name evidence="2" type="ORF">A2991_00925</name>
</gene>
<dbReference type="AlphaFoldDB" id="A0A1G2PXM2"/>
<dbReference type="EMBL" id="MHSZ01000022">
    <property type="protein sequence ID" value="OHA53074.1"/>
    <property type="molecule type" value="Genomic_DNA"/>
</dbReference>
<evidence type="ECO:0000313" key="3">
    <source>
        <dbReference type="Proteomes" id="UP000177865"/>
    </source>
</evidence>
<evidence type="ECO:0000256" key="1">
    <source>
        <dbReference type="SAM" id="MobiDB-lite"/>
    </source>
</evidence>